<proteinExistence type="inferred from homology"/>
<dbReference type="InterPro" id="IPR043502">
    <property type="entry name" value="DNA/RNA_pol_sf"/>
</dbReference>
<evidence type="ECO:0000259" key="17">
    <source>
        <dbReference type="PROSITE" id="PS50173"/>
    </source>
</evidence>
<evidence type="ECO:0000313" key="18">
    <source>
        <dbReference type="EMBL" id="AIS51411.1"/>
    </source>
</evidence>
<dbReference type="FunFam" id="3.30.1490.100:FF:000004">
    <property type="entry name" value="DNA polymerase IV"/>
    <property type="match status" value="1"/>
</dbReference>
<comment type="subcellular location">
    <subcellularLocation>
        <location evidence="1 16">Cytoplasm</location>
    </subcellularLocation>
</comment>
<dbReference type="InterPro" id="IPR022880">
    <property type="entry name" value="DNApol_IV"/>
</dbReference>
<evidence type="ECO:0000256" key="6">
    <source>
        <dbReference type="ARBA" id="ARBA00022679"/>
    </source>
</evidence>
<dbReference type="InterPro" id="IPR050116">
    <property type="entry name" value="DNA_polymerase-Y"/>
</dbReference>
<evidence type="ECO:0000313" key="19">
    <source>
        <dbReference type="Proteomes" id="UP000029669"/>
    </source>
</evidence>
<evidence type="ECO:0000256" key="4">
    <source>
        <dbReference type="ARBA" id="ARBA00022457"/>
    </source>
</evidence>
<evidence type="ECO:0000256" key="13">
    <source>
        <dbReference type="ARBA" id="ARBA00023125"/>
    </source>
</evidence>
<dbReference type="RefSeq" id="WP_049684393.1">
    <property type="nucleotide sequence ID" value="NZ_CP009170.1"/>
</dbReference>
<keyword evidence="14 16" id="KW-0234">DNA repair</keyword>
<dbReference type="AlphaFoldDB" id="A0A097ANL9"/>
<dbReference type="GO" id="GO:0006261">
    <property type="term" value="P:DNA-templated DNA replication"/>
    <property type="evidence" value="ECO:0007669"/>
    <property type="project" value="UniProtKB-UniRule"/>
</dbReference>
<comment type="similarity">
    <text evidence="2 16">Belongs to the DNA polymerase type-Y family.</text>
</comment>
<dbReference type="GO" id="GO:0003887">
    <property type="term" value="F:DNA-directed DNA polymerase activity"/>
    <property type="evidence" value="ECO:0007669"/>
    <property type="project" value="UniProtKB-UniRule"/>
</dbReference>
<evidence type="ECO:0000256" key="12">
    <source>
        <dbReference type="ARBA" id="ARBA00022932"/>
    </source>
</evidence>
<dbReference type="NCBIfam" id="NF002677">
    <property type="entry name" value="PRK02406.1"/>
    <property type="match status" value="1"/>
</dbReference>
<feature type="domain" description="UmuC" evidence="17">
    <location>
        <begin position="5"/>
        <end position="182"/>
    </location>
</feature>
<dbReference type="STRING" id="2325.TKV_c02060"/>
<comment type="function">
    <text evidence="16">Poorly processive, error-prone DNA polymerase involved in untargeted mutagenesis. Copies undamaged DNA at stalled replication forks, which arise in vivo from mismatched or misaligned primer ends. These misaligned primers can be extended by PolIV. Exhibits no 3'-5' exonuclease (proofreading) activity. May be involved in translesional synthesis, in conjunction with the beta clamp from PolIII.</text>
</comment>
<evidence type="ECO:0000256" key="8">
    <source>
        <dbReference type="ARBA" id="ARBA00022705"/>
    </source>
</evidence>
<feature type="binding site" evidence="16">
    <location>
        <position position="9"/>
    </location>
    <ligand>
        <name>Mg(2+)</name>
        <dbReference type="ChEBI" id="CHEBI:18420"/>
    </ligand>
</feature>
<accession>A0A097ANL9</accession>
<name>A0A097ANL9_THEKI</name>
<dbReference type="SUPFAM" id="SSF56672">
    <property type="entry name" value="DNA/RNA polymerases"/>
    <property type="match status" value="1"/>
</dbReference>
<dbReference type="Pfam" id="PF21999">
    <property type="entry name" value="IMS_HHH_1"/>
    <property type="match status" value="1"/>
</dbReference>
<dbReference type="InterPro" id="IPR053848">
    <property type="entry name" value="IMS_HHH_1"/>
</dbReference>
<comment type="cofactor">
    <cofactor evidence="16">
        <name>Mg(2+)</name>
        <dbReference type="ChEBI" id="CHEBI:18420"/>
    </cofactor>
    <text evidence="16">Binds 2 magnesium ions per subunit.</text>
</comment>
<dbReference type="GO" id="GO:0000287">
    <property type="term" value="F:magnesium ion binding"/>
    <property type="evidence" value="ECO:0007669"/>
    <property type="project" value="UniProtKB-UniRule"/>
</dbReference>
<dbReference type="InterPro" id="IPR017961">
    <property type="entry name" value="DNA_pol_Y-fam_little_finger"/>
</dbReference>
<dbReference type="Pfam" id="PF11799">
    <property type="entry name" value="IMS_C"/>
    <property type="match status" value="1"/>
</dbReference>
<dbReference type="PROSITE" id="PS50173">
    <property type="entry name" value="UMUC"/>
    <property type="match status" value="1"/>
</dbReference>
<dbReference type="InterPro" id="IPR043128">
    <property type="entry name" value="Rev_trsase/Diguanyl_cyclase"/>
</dbReference>
<dbReference type="HOGENOM" id="CLU_012348_1_2_9"/>
<evidence type="ECO:0000256" key="10">
    <source>
        <dbReference type="ARBA" id="ARBA00022763"/>
    </source>
</evidence>
<dbReference type="CDD" id="cd03586">
    <property type="entry name" value="PolY_Pol_IV_kappa"/>
    <property type="match status" value="1"/>
</dbReference>
<evidence type="ECO:0000256" key="7">
    <source>
        <dbReference type="ARBA" id="ARBA00022695"/>
    </source>
</evidence>
<evidence type="ECO:0000256" key="15">
    <source>
        <dbReference type="ARBA" id="ARBA00049244"/>
    </source>
</evidence>
<dbReference type="SUPFAM" id="SSF100879">
    <property type="entry name" value="Lesion bypass DNA polymerase (Y-family), little finger domain"/>
    <property type="match status" value="1"/>
</dbReference>
<feature type="active site" evidence="16">
    <location>
        <position position="104"/>
    </location>
</feature>
<dbReference type="Gene3D" id="3.40.1170.60">
    <property type="match status" value="1"/>
</dbReference>
<evidence type="ECO:0000256" key="2">
    <source>
        <dbReference type="ARBA" id="ARBA00010945"/>
    </source>
</evidence>
<dbReference type="KEGG" id="tki:TKV_c02060"/>
<keyword evidence="13 16" id="KW-0238">DNA-binding</keyword>
<keyword evidence="9 16" id="KW-0479">Metal-binding</keyword>
<evidence type="ECO:0000256" key="1">
    <source>
        <dbReference type="ARBA" id="ARBA00004496"/>
    </source>
</evidence>
<keyword evidence="8 16" id="KW-0235">DNA replication</keyword>
<keyword evidence="10 16" id="KW-0227">DNA damage</keyword>
<dbReference type="GO" id="GO:0042276">
    <property type="term" value="P:error-prone translesion synthesis"/>
    <property type="evidence" value="ECO:0007669"/>
    <property type="project" value="TreeGrafter"/>
</dbReference>
<dbReference type="GO" id="GO:0005829">
    <property type="term" value="C:cytosol"/>
    <property type="evidence" value="ECO:0007669"/>
    <property type="project" value="TreeGrafter"/>
</dbReference>
<comment type="catalytic activity">
    <reaction evidence="15 16">
        <text>DNA(n) + a 2'-deoxyribonucleoside 5'-triphosphate = DNA(n+1) + diphosphate</text>
        <dbReference type="Rhea" id="RHEA:22508"/>
        <dbReference type="Rhea" id="RHEA-COMP:17339"/>
        <dbReference type="Rhea" id="RHEA-COMP:17340"/>
        <dbReference type="ChEBI" id="CHEBI:33019"/>
        <dbReference type="ChEBI" id="CHEBI:61560"/>
        <dbReference type="ChEBI" id="CHEBI:173112"/>
        <dbReference type="EC" id="2.7.7.7"/>
    </reaction>
</comment>
<dbReference type="EC" id="2.7.7.7" evidence="16"/>
<dbReference type="EMBL" id="CP009170">
    <property type="protein sequence ID" value="AIS51411.1"/>
    <property type="molecule type" value="Genomic_DNA"/>
</dbReference>
<protein>
    <recommendedName>
        <fullName evidence="16">DNA polymerase IV</fullName>
        <shortName evidence="16">Pol IV</shortName>
        <ecNumber evidence="16">2.7.7.7</ecNumber>
    </recommendedName>
</protein>
<gene>
    <name evidence="16 18" type="primary">dinB</name>
    <name evidence="18" type="ORF">TKV_c02060</name>
</gene>
<dbReference type="FunFam" id="3.40.1170.60:FF:000001">
    <property type="entry name" value="DNA polymerase IV"/>
    <property type="match status" value="1"/>
</dbReference>
<evidence type="ECO:0000256" key="16">
    <source>
        <dbReference type="HAMAP-Rule" id="MF_01113"/>
    </source>
</evidence>
<dbReference type="InterPro" id="IPR001126">
    <property type="entry name" value="UmuC"/>
</dbReference>
<keyword evidence="11 16" id="KW-0460">Magnesium</keyword>
<dbReference type="GO" id="GO:0006281">
    <property type="term" value="P:DNA repair"/>
    <property type="evidence" value="ECO:0007669"/>
    <property type="project" value="UniProtKB-UniRule"/>
</dbReference>
<dbReference type="Proteomes" id="UP000029669">
    <property type="component" value="Chromosome"/>
</dbReference>
<reference evidence="19" key="1">
    <citation type="journal article" date="2015" name="Genome Announc.">
        <title>Whole-Genome Sequences of 80 Environmental and Clinical Isolates of Burkholderia pseudomallei.</title>
        <authorList>
            <person name="Johnson S.L."/>
            <person name="Baker A.L."/>
            <person name="Chain P.S."/>
            <person name="Currie B.J."/>
            <person name="Daligault H.E."/>
            <person name="Davenport K.W."/>
            <person name="Davis C.B."/>
            <person name="Inglis T.J."/>
            <person name="Kaestli M."/>
            <person name="Koren S."/>
            <person name="Mayo M."/>
            <person name="Merritt A.J."/>
            <person name="Price E.P."/>
            <person name="Sarovich D.S."/>
            <person name="Warner J."/>
            <person name="Rosovitz M.J."/>
        </authorList>
    </citation>
    <scope>NUCLEOTIDE SEQUENCE [LARGE SCALE GENOMIC DNA]</scope>
    <source>
        <strain evidence="19">DSM 2030</strain>
    </source>
</reference>
<dbReference type="Gene3D" id="3.30.1490.100">
    <property type="entry name" value="DNA polymerase, Y-family, little finger domain"/>
    <property type="match status" value="1"/>
</dbReference>
<feature type="binding site" evidence="16">
    <location>
        <position position="103"/>
    </location>
    <ligand>
        <name>Mg(2+)</name>
        <dbReference type="ChEBI" id="CHEBI:18420"/>
    </ligand>
</feature>
<keyword evidence="5 16" id="KW-0963">Cytoplasm</keyword>
<dbReference type="eggNOG" id="COG0389">
    <property type="taxonomic scope" value="Bacteria"/>
</dbReference>
<dbReference type="GO" id="GO:0003684">
    <property type="term" value="F:damaged DNA binding"/>
    <property type="evidence" value="ECO:0007669"/>
    <property type="project" value="InterPro"/>
</dbReference>
<evidence type="ECO:0000256" key="9">
    <source>
        <dbReference type="ARBA" id="ARBA00022723"/>
    </source>
</evidence>
<sequence>MKRKIIHVDMDAFFASVEQHDNPEYKGKPVIVGGLSERGVVSTCSYEARKYGIHSAMPMYMAKKLCPHGIFLSARRKRYEEVSAQIFDILYSITPLVEPMSIDEAYLDVTDIDKNPEIIALEIKKKVKETTGLTISAGVSYNKFLAKLASDWNKPDGFMVITEEMIPDILKPLPVSKVHGIGQKSEERLKSMGINTIDDLLKLSQENLVEIFGKVGVEIYLRIRGIDERPVETMREIKSIGKEKTLEKDTKDKKLLLHYLKLFSDIISEELVREKLYARTVTVKIKTPDFAVHTKSKTLNKYIRLSEDIYDVAYEIIERLKLDQYIRLIGLSVSNLSAVKYEQLSFLDKRVIKFIKAENVVREINKKMGQEVVKKASELLNEETKQRRD</sequence>
<dbReference type="PANTHER" id="PTHR11076">
    <property type="entry name" value="DNA REPAIR POLYMERASE UMUC / TRANSFERASE FAMILY MEMBER"/>
    <property type="match status" value="1"/>
</dbReference>
<keyword evidence="7 16" id="KW-0548">Nucleotidyltransferase</keyword>
<dbReference type="NCBIfam" id="NF010731">
    <property type="entry name" value="PRK14133.1"/>
    <property type="match status" value="1"/>
</dbReference>
<dbReference type="GO" id="GO:0009432">
    <property type="term" value="P:SOS response"/>
    <property type="evidence" value="ECO:0007669"/>
    <property type="project" value="TreeGrafter"/>
</dbReference>
<dbReference type="HAMAP" id="MF_01113">
    <property type="entry name" value="DNApol_IV"/>
    <property type="match status" value="1"/>
</dbReference>
<dbReference type="Gene3D" id="3.30.70.270">
    <property type="match status" value="1"/>
</dbReference>
<evidence type="ECO:0000256" key="14">
    <source>
        <dbReference type="ARBA" id="ARBA00023204"/>
    </source>
</evidence>
<dbReference type="PANTHER" id="PTHR11076:SF33">
    <property type="entry name" value="DNA POLYMERASE KAPPA"/>
    <property type="match status" value="1"/>
</dbReference>
<feature type="site" description="Substrate discrimination" evidence="16">
    <location>
        <position position="14"/>
    </location>
</feature>
<keyword evidence="4 16" id="KW-0515">Mutator protein</keyword>
<keyword evidence="12 16" id="KW-0239">DNA-directed DNA polymerase</keyword>
<evidence type="ECO:0000256" key="11">
    <source>
        <dbReference type="ARBA" id="ARBA00022842"/>
    </source>
</evidence>
<comment type="subunit">
    <text evidence="3 16">Monomer.</text>
</comment>
<dbReference type="Pfam" id="PF00817">
    <property type="entry name" value="IMS"/>
    <property type="match status" value="1"/>
</dbReference>
<dbReference type="Gene3D" id="1.10.150.20">
    <property type="entry name" value="5' to 3' exonuclease, C-terminal subdomain"/>
    <property type="match status" value="1"/>
</dbReference>
<evidence type="ECO:0000256" key="3">
    <source>
        <dbReference type="ARBA" id="ARBA00011245"/>
    </source>
</evidence>
<dbReference type="InterPro" id="IPR036775">
    <property type="entry name" value="DNA_pol_Y-fam_lit_finger_sf"/>
</dbReference>
<keyword evidence="6 16" id="KW-0808">Transferase</keyword>
<evidence type="ECO:0000256" key="5">
    <source>
        <dbReference type="ARBA" id="ARBA00022490"/>
    </source>
</evidence>
<keyword evidence="19" id="KW-1185">Reference proteome</keyword>
<dbReference type="OrthoDB" id="9808813at2"/>
<organism evidence="18 19">
    <name type="scientific">Thermoanaerobacter kivui</name>
    <name type="common">Acetogenium kivui</name>
    <dbReference type="NCBI Taxonomy" id="2325"/>
    <lineage>
        <taxon>Bacteria</taxon>
        <taxon>Bacillati</taxon>
        <taxon>Bacillota</taxon>
        <taxon>Clostridia</taxon>
        <taxon>Thermoanaerobacterales</taxon>
        <taxon>Thermoanaerobacteraceae</taxon>
        <taxon>Thermoanaerobacter</taxon>
    </lineage>
</organism>